<dbReference type="InterPro" id="IPR050627">
    <property type="entry name" value="Nitroreductase/BluB"/>
</dbReference>
<organism evidence="2 3">
    <name type="scientific">Pseudodesulfovibrio portus</name>
    <dbReference type="NCBI Taxonomy" id="231439"/>
    <lineage>
        <taxon>Bacteria</taxon>
        <taxon>Pseudomonadati</taxon>
        <taxon>Thermodesulfobacteriota</taxon>
        <taxon>Desulfovibrionia</taxon>
        <taxon>Desulfovibrionales</taxon>
        <taxon>Desulfovibrionaceae</taxon>
    </lineage>
</organism>
<sequence length="173" mass="19251">MQYDDNPVFQAIYTRRSIRKYTDEPVTRDELTAILDAGRWAPSGLNNQPWRFLVITRDDERHEKLAECTKYAHIVRGSQACIAVLLEKEAMYSEMKDHQGAGACIQNMLLAAHALGIGSVWIGQIVNDQAASLGALSLSENQYELQAVIALGRPAQKGGSSRKELAELMLETF</sequence>
<dbReference type="PANTHER" id="PTHR23026:SF123">
    <property type="entry name" value="NAD(P)H NITROREDUCTASE RV3131-RELATED"/>
    <property type="match status" value="1"/>
</dbReference>
<feature type="domain" description="Nitroreductase" evidence="1">
    <location>
        <begin position="68"/>
        <end position="153"/>
    </location>
</feature>
<proteinExistence type="predicted"/>
<dbReference type="SUPFAM" id="SSF55469">
    <property type="entry name" value="FMN-dependent nitroreductase-like"/>
    <property type="match status" value="1"/>
</dbReference>
<evidence type="ECO:0000313" key="3">
    <source>
        <dbReference type="Proteomes" id="UP001061361"/>
    </source>
</evidence>
<gene>
    <name evidence="2" type="ORF">JCM14722_10830</name>
</gene>
<dbReference type="Pfam" id="PF00881">
    <property type="entry name" value="Nitroreductase"/>
    <property type="match status" value="2"/>
</dbReference>
<evidence type="ECO:0000259" key="1">
    <source>
        <dbReference type="Pfam" id="PF00881"/>
    </source>
</evidence>
<dbReference type="Proteomes" id="UP001061361">
    <property type="component" value="Chromosome"/>
</dbReference>
<protein>
    <submittedName>
        <fullName evidence="2">Nitroreductase</fullName>
    </submittedName>
</protein>
<dbReference type="RefSeq" id="WP_264983599.1">
    <property type="nucleotide sequence ID" value="NZ_AP026708.1"/>
</dbReference>
<feature type="domain" description="Nitroreductase" evidence="1">
    <location>
        <begin position="12"/>
        <end position="67"/>
    </location>
</feature>
<dbReference type="Gene3D" id="3.40.109.10">
    <property type="entry name" value="NADH Oxidase"/>
    <property type="match status" value="1"/>
</dbReference>
<dbReference type="InterPro" id="IPR029479">
    <property type="entry name" value="Nitroreductase"/>
</dbReference>
<keyword evidence="3" id="KW-1185">Reference proteome</keyword>
<accession>A0ABN6RUP9</accession>
<dbReference type="PANTHER" id="PTHR23026">
    <property type="entry name" value="NADPH NITROREDUCTASE"/>
    <property type="match status" value="1"/>
</dbReference>
<dbReference type="EMBL" id="AP026708">
    <property type="protein sequence ID" value="BDQ33541.1"/>
    <property type="molecule type" value="Genomic_DNA"/>
</dbReference>
<reference evidence="2" key="1">
    <citation type="submission" date="2022-08" db="EMBL/GenBank/DDBJ databases">
        <title>Genome Sequence of the sulphate-reducing bacterium, Pseudodesulfovibrio portus JCM14722.</title>
        <authorList>
            <person name="Kondo R."/>
            <person name="Kataoka T."/>
        </authorList>
    </citation>
    <scope>NUCLEOTIDE SEQUENCE</scope>
    <source>
        <strain evidence="2">JCM 14722</strain>
    </source>
</reference>
<evidence type="ECO:0000313" key="2">
    <source>
        <dbReference type="EMBL" id="BDQ33541.1"/>
    </source>
</evidence>
<dbReference type="InterPro" id="IPR000415">
    <property type="entry name" value="Nitroreductase-like"/>
</dbReference>
<dbReference type="CDD" id="cd02136">
    <property type="entry name" value="PnbA_NfnB-like"/>
    <property type="match status" value="1"/>
</dbReference>
<name>A0ABN6RUP9_9BACT</name>